<dbReference type="HOGENOM" id="CLU_1228663_0_0_12"/>
<gene>
    <name evidence="1" type="ordered locus">LEPBI_I0417</name>
</gene>
<sequence length="225" mass="25960">MKIIEFTPKNQDSLSSAIELLASIPLANGVLEYHVHLQDLTQVSAQTQVFINELTDVEGEFVMDDETILFLSAIEHKELIDSIERFVKKTIEFNQSVGRHKIPYTDPERPFAFSASHALALYDKKFIILFIRYLQTLNLDFEVYTFGAIESIFRKFGICDETLELASARILSCAGQHGLEQIVPLFKEKKETDEYQKLLLKLKVNDSDFPLKEDFLTYFFEEMNS</sequence>
<dbReference type="BioCyc" id="LBIF456481:LEPBI_RS02030-MONOMER"/>
<dbReference type="OrthoDB" id="6058254at2"/>
<evidence type="ECO:0000313" key="2">
    <source>
        <dbReference type="Proteomes" id="UP000001847"/>
    </source>
</evidence>
<accession>B0SIW6</accession>
<dbReference type="KEGG" id="lbi:LEPBI_I0417"/>
<keyword evidence="2" id="KW-1185">Reference proteome</keyword>
<dbReference type="AlphaFoldDB" id="B0SIW6"/>
<dbReference type="Proteomes" id="UP000001847">
    <property type="component" value="Chromosome I"/>
</dbReference>
<dbReference type="EMBL" id="CP000786">
    <property type="protein sequence ID" value="ABZ96559.1"/>
    <property type="molecule type" value="Genomic_DNA"/>
</dbReference>
<evidence type="ECO:0000313" key="1">
    <source>
        <dbReference type="EMBL" id="ABZ96559.1"/>
    </source>
</evidence>
<reference evidence="1 2" key="1">
    <citation type="journal article" date="2008" name="PLoS ONE">
        <title>Genome sequence of the saprophyte Leptospira biflexa provides insights into the evolution of Leptospira and the pathogenesis of leptospirosis.</title>
        <authorList>
            <person name="Picardeau M."/>
            <person name="Bulach D.M."/>
            <person name="Bouchier C."/>
            <person name="Zuerner R.L."/>
            <person name="Zidane N."/>
            <person name="Wilson P.J."/>
            <person name="Creno S."/>
            <person name="Kuczek E.S."/>
            <person name="Bommezzadri S."/>
            <person name="Davis J.C."/>
            <person name="McGrath A."/>
            <person name="Johnson M.J."/>
            <person name="Boursaux-Eude C."/>
            <person name="Seemann T."/>
            <person name="Rouy Z."/>
            <person name="Coppel R.L."/>
            <person name="Rood J.I."/>
            <person name="Lajus A."/>
            <person name="Davies J.K."/>
            <person name="Medigue C."/>
            <person name="Adler B."/>
        </authorList>
    </citation>
    <scope>NUCLEOTIDE SEQUENCE [LARGE SCALE GENOMIC DNA]</scope>
    <source>
        <strain evidence="2">Patoc 1 / ATCC 23582 / Paris</strain>
    </source>
</reference>
<protein>
    <submittedName>
        <fullName evidence="1">Uncharacterized protein</fullName>
    </submittedName>
</protein>
<name>B0SIW6_LEPBP</name>
<dbReference type="STRING" id="456481.LEPBI_I0417"/>
<dbReference type="RefSeq" id="WP_012387447.1">
    <property type="nucleotide sequence ID" value="NC_010602.1"/>
</dbReference>
<organism evidence="1 2">
    <name type="scientific">Leptospira biflexa serovar Patoc (strain Patoc 1 / ATCC 23582 / Paris)</name>
    <dbReference type="NCBI Taxonomy" id="456481"/>
    <lineage>
        <taxon>Bacteria</taxon>
        <taxon>Pseudomonadati</taxon>
        <taxon>Spirochaetota</taxon>
        <taxon>Spirochaetia</taxon>
        <taxon>Leptospirales</taxon>
        <taxon>Leptospiraceae</taxon>
        <taxon>Leptospira</taxon>
    </lineage>
</organism>
<proteinExistence type="predicted"/>